<dbReference type="EMBL" id="JBEPMA010000003">
    <property type="protein sequence ID" value="MET3617153.1"/>
    <property type="molecule type" value="Genomic_DNA"/>
</dbReference>
<dbReference type="RefSeq" id="WP_354367322.1">
    <property type="nucleotide sequence ID" value="NZ_JBEPMA010000003.1"/>
</dbReference>
<dbReference type="InterPro" id="IPR031107">
    <property type="entry name" value="Small_HSP"/>
</dbReference>
<dbReference type="Gene3D" id="2.60.40.790">
    <property type="match status" value="1"/>
</dbReference>
<dbReference type="CDD" id="cd06471">
    <property type="entry name" value="ACD_LpsHSP_like"/>
    <property type="match status" value="1"/>
</dbReference>
<dbReference type="PROSITE" id="PS01031">
    <property type="entry name" value="SHSP"/>
    <property type="match status" value="1"/>
</dbReference>
<gene>
    <name evidence="4" type="ORF">ABID14_000781</name>
</gene>
<organism evidence="4 5">
    <name type="scientific">Peptoniphilus olsenii</name>
    <dbReference type="NCBI Taxonomy" id="411570"/>
    <lineage>
        <taxon>Bacteria</taxon>
        <taxon>Bacillati</taxon>
        <taxon>Bacillota</taxon>
        <taxon>Tissierellia</taxon>
        <taxon>Tissierellales</taxon>
        <taxon>Peptoniphilaceae</taxon>
        <taxon>Peptoniphilus</taxon>
    </lineage>
</organism>
<evidence type="ECO:0000259" key="3">
    <source>
        <dbReference type="PROSITE" id="PS01031"/>
    </source>
</evidence>
<evidence type="ECO:0000313" key="4">
    <source>
        <dbReference type="EMBL" id="MET3617153.1"/>
    </source>
</evidence>
<accession>A0ABV2J8S5</accession>
<comment type="caution">
    <text evidence="4">The sequence shown here is derived from an EMBL/GenBank/DDBJ whole genome shotgun (WGS) entry which is preliminary data.</text>
</comment>
<dbReference type="Proteomes" id="UP001549162">
    <property type="component" value="Unassembled WGS sequence"/>
</dbReference>
<evidence type="ECO:0000313" key="5">
    <source>
        <dbReference type="Proteomes" id="UP001549162"/>
    </source>
</evidence>
<keyword evidence="5" id="KW-1185">Reference proteome</keyword>
<evidence type="ECO:0000256" key="2">
    <source>
        <dbReference type="RuleBase" id="RU003616"/>
    </source>
</evidence>
<reference evidence="4 5" key="1">
    <citation type="submission" date="2024-06" db="EMBL/GenBank/DDBJ databases">
        <title>Genomic Encyclopedia of Type Strains, Phase IV (KMG-IV): sequencing the most valuable type-strain genomes for metagenomic binning, comparative biology and taxonomic classification.</title>
        <authorList>
            <person name="Goeker M."/>
        </authorList>
    </citation>
    <scope>NUCLEOTIDE SEQUENCE [LARGE SCALE GENOMIC DNA]</scope>
    <source>
        <strain evidence="4 5">DSM 21460</strain>
    </source>
</reference>
<feature type="domain" description="SHSP" evidence="3">
    <location>
        <begin position="34"/>
        <end position="146"/>
    </location>
</feature>
<dbReference type="SUPFAM" id="SSF49764">
    <property type="entry name" value="HSP20-like chaperones"/>
    <property type="match status" value="1"/>
</dbReference>
<comment type="similarity">
    <text evidence="1 2">Belongs to the small heat shock protein (HSP20) family.</text>
</comment>
<dbReference type="InterPro" id="IPR008978">
    <property type="entry name" value="HSP20-like_chaperone"/>
</dbReference>
<name>A0ABV2J8S5_9FIRM</name>
<evidence type="ECO:0000256" key="1">
    <source>
        <dbReference type="PROSITE-ProRule" id="PRU00285"/>
    </source>
</evidence>
<dbReference type="PANTHER" id="PTHR11527">
    <property type="entry name" value="HEAT-SHOCK PROTEIN 20 FAMILY MEMBER"/>
    <property type="match status" value="1"/>
</dbReference>
<dbReference type="InterPro" id="IPR002068">
    <property type="entry name" value="A-crystallin/Hsp20_dom"/>
</dbReference>
<dbReference type="Pfam" id="PF00011">
    <property type="entry name" value="HSP20"/>
    <property type="match status" value="1"/>
</dbReference>
<proteinExistence type="inferred from homology"/>
<protein>
    <submittedName>
        <fullName evidence="4">HSP20 family protein</fullName>
    </submittedName>
</protein>
<sequence>MSIRPYGNNLLRDPNFGDFYDMIDSFFNDNSQERALRASTFKVDVLENEDSYKVEAELPGFSKDEIDVDFENGRLTICAEKNEETNEEDKERNYIHKERKTSKMMRRMYFKDIDEENLSAKLDGGVLEISIPKKTDEIKSRKIEIE</sequence>